<accession>A0A1A9VJ21</accession>
<evidence type="ECO:0000256" key="1">
    <source>
        <dbReference type="PROSITE-ProRule" id="PRU00023"/>
    </source>
</evidence>
<evidence type="ECO:0000313" key="3">
    <source>
        <dbReference type="Proteomes" id="UP000078200"/>
    </source>
</evidence>
<protein>
    <submittedName>
        <fullName evidence="2">ANK_REP_REGION domain-containing protein</fullName>
    </submittedName>
</protein>
<evidence type="ECO:0000313" key="2">
    <source>
        <dbReference type="EnsemblMetazoa" id="GAUT038985-PA"/>
    </source>
</evidence>
<dbReference type="VEuPathDB" id="VectorBase:GAUT038985"/>
<feature type="repeat" description="ANK" evidence="1">
    <location>
        <begin position="90"/>
        <end position="122"/>
    </location>
</feature>
<dbReference type="AlphaFoldDB" id="A0A1A9VJ21"/>
<dbReference type="EnsemblMetazoa" id="GAUT038985-RA">
    <property type="protein sequence ID" value="GAUT038985-PA"/>
    <property type="gene ID" value="GAUT038985"/>
</dbReference>
<dbReference type="InterPro" id="IPR002110">
    <property type="entry name" value="Ankyrin_rpt"/>
</dbReference>
<reference evidence="2" key="1">
    <citation type="submission" date="2020-05" db="UniProtKB">
        <authorList>
            <consortium name="EnsemblMetazoa"/>
        </authorList>
    </citation>
    <scope>IDENTIFICATION</scope>
    <source>
        <strain evidence="2">TTRI</strain>
    </source>
</reference>
<proteinExistence type="predicted"/>
<keyword evidence="3" id="KW-1185">Reference proteome</keyword>
<dbReference type="Proteomes" id="UP000078200">
    <property type="component" value="Unassembled WGS sequence"/>
</dbReference>
<dbReference type="PROSITE" id="PS50088">
    <property type="entry name" value="ANK_REPEAT"/>
    <property type="match status" value="1"/>
</dbReference>
<organism evidence="2 3">
    <name type="scientific">Glossina austeni</name>
    <name type="common">Savannah tsetse fly</name>
    <dbReference type="NCBI Taxonomy" id="7395"/>
    <lineage>
        <taxon>Eukaryota</taxon>
        <taxon>Metazoa</taxon>
        <taxon>Ecdysozoa</taxon>
        <taxon>Arthropoda</taxon>
        <taxon>Hexapoda</taxon>
        <taxon>Insecta</taxon>
        <taxon>Pterygota</taxon>
        <taxon>Neoptera</taxon>
        <taxon>Endopterygota</taxon>
        <taxon>Diptera</taxon>
        <taxon>Brachycera</taxon>
        <taxon>Muscomorpha</taxon>
        <taxon>Hippoboscoidea</taxon>
        <taxon>Glossinidae</taxon>
        <taxon>Glossina</taxon>
    </lineage>
</organism>
<sequence>MHFGISMGICVTSSAGITFFQGPPSEKVPNSVLMLPSSASSSPPSETLCSSSSFNVSIDKVDEAVIKRDDKNLALLLKKEKLWSRVIFKSGTTPLHLAAAKGYSRCLIILCESANQIQLKTGPDVMNNAKINKHRIAPRYTATFPVIFISSHCYSICEDVGDNDDLWSISFNIAADINLFLLDVGNAFGFLEY</sequence>
<keyword evidence="1" id="KW-0040">ANK repeat</keyword>
<dbReference type="STRING" id="7395.A0A1A9VJ21"/>
<name>A0A1A9VJ21_GLOAU</name>